<dbReference type="AlphaFoldDB" id="A0A7G6WVV7"/>
<dbReference type="KEGG" id="kqi:F1D05_09760"/>
<evidence type="ECO:0000313" key="2">
    <source>
        <dbReference type="EMBL" id="QNE18122.1"/>
    </source>
</evidence>
<proteinExistence type="predicted"/>
<evidence type="ECO:0000313" key="3">
    <source>
        <dbReference type="Proteomes" id="UP000515563"/>
    </source>
</evidence>
<dbReference type="RefSeq" id="WP_185447020.1">
    <property type="nucleotide sequence ID" value="NZ_CP043661.1"/>
</dbReference>
<gene>
    <name evidence="2" type="ORF">F1D05_09760</name>
</gene>
<feature type="compositionally biased region" description="Low complexity" evidence="1">
    <location>
        <begin position="94"/>
        <end position="115"/>
    </location>
</feature>
<feature type="compositionally biased region" description="Basic and acidic residues" evidence="1">
    <location>
        <begin position="60"/>
        <end position="76"/>
    </location>
</feature>
<reference evidence="3" key="1">
    <citation type="submission" date="2019-09" db="EMBL/GenBank/DDBJ databases">
        <title>Antimicrobial potential of Antarctic Bacteria.</title>
        <authorList>
            <person name="Benaud N."/>
            <person name="Edwards R.J."/>
            <person name="Ferrari B.C."/>
        </authorList>
    </citation>
    <scope>NUCLEOTIDE SEQUENCE [LARGE SCALE GENOMIC DNA]</scope>
    <source>
        <strain evidence="3">SPB151</strain>
    </source>
</reference>
<name>A0A7G6WVV7_9ACTN</name>
<reference evidence="2 3" key="2">
    <citation type="journal article" date="2020" name="Microbiol. Resour. Announc.">
        <title>Antarctic desert soil bacteria exhibit high novel natural product potential, evaluated through long-read genome sequencing and comparative genomics.</title>
        <authorList>
            <person name="Benaud N."/>
            <person name="Edwards R.J."/>
            <person name="Amos T.G."/>
            <person name="D'Agostino P.M."/>
            <person name="Gutierrez-Chavez C."/>
            <person name="Montgomery K."/>
            <person name="Nicetic I."/>
            <person name="Ferrari B.C."/>
        </authorList>
    </citation>
    <scope>NUCLEOTIDE SEQUENCE [LARGE SCALE GENOMIC DNA]</scope>
    <source>
        <strain evidence="2 3">SPB151</strain>
    </source>
</reference>
<keyword evidence="3" id="KW-1185">Reference proteome</keyword>
<dbReference type="EMBL" id="CP043661">
    <property type="protein sequence ID" value="QNE18122.1"/>
    <property type="molecule type" value="Genomic_DNA"/>
</dbReference>
<sequence>MTKAGQPETGEPRRLRWSVPAADVSVNEWLDIQENISSSLRLLIRQSIGREGYTDVVNKPVDHVPRHDQPVPRESEEAGLAGLAGPQQTQTANSRSETAPSATSTAPTSTIDTSTNASVQTSPHVPATIEPKPGSTPARPQASIDEIMSATRK</sequence>
<organism evidence="2 3">
    <name type="scientific">Kribbella qitaiheensis</name>
    <dbReference type="NCBI Taxonomy" id="1544730"/>
    <lineage>
        <taxon>Bacteria</taxon>
        <taxon>Bacillati</taxon>
        <taxon>Actinomycetota</taxon>
        <taxon>Actinomycetes</taxon>
        <taxon>Propionibacteriales</taxon>
        <taxon>Kribbellaceae</taxon>
        <taxon>Kribbella</taxon>
    </lineage>
</organism>
<feature type="region of interest" description="Disordered" evidence="1">
    <location>
        <begin position="52"/>
        <end position="153"/>
    </location>
</feature>
<protein>
    <submittedName>
        <fullName evidence="2">Uncharacterized protein</fullName>
    </submittedName>
</protein>
<dbReference type="Proteomes" id="UP000515563">
    <property type="component" value="Chromosome"/>
</dbReference>
<evidence type="ECO:0000256" key="1">
    <source>
        <dbReference type="SAM" id="MobiDB-lite"/>
    </source>
</evidence>
<accession>A0A7G6WVV7</accession>